<accession>A0A1B7TJS8</accession>
<dbReference type="AlphaFoldDB" id="A0A1B7TJS8"/>
<name>A0A1B7TJS8_9ASCO</name>
<gene>
    <name evidence="2" type="ORF">HANVADRAFT_55</name>
</gene>
<proteinExistence type="predicted"/>
<dbReference type="Pfam" id="PF10441">
    <property type="entry name" value="Urb2"/>
    <property type="match status" value="1"/>
</dbReference>
<evidence type="ECO:0000259" key="1">
    <source>
        <dbReference type="Pfam" id="PF10441"/>
    </source>
</evidence>
<organism evidence="2 3">
    <name type="scientific">Hanseniaspora valbyensis NRRL Y-1626</name>
    <dbReference type="NCBI Taxonomy" id="766949"/>
    <lineage>
        <taxon>Eukaryota</taxon>
        <taxon>Fungi</taxon>
        <taxon>Dikarya</taxon>
        <taxon>Ascomycota</taxon>
        <taxon>Saccharomycotina</taxon>
        <taxon>Saccharomycetes</taxon>
        <taxon>Saccharomycodales</taxon>
        <taxon>Saccharomycodaceae</taxon>
        <taxon>Hanseniaspora</taxon>
    </lineage>
</organism>
<protein>
    <recommendedName>
        <fullName evidence="1">Nucleolar 27S pre-rRNA processing Urb2/Npa2 C-terminal domain-containing protein</fullName>
    </recommendedName>
</protein>
<dbReference type="InterPro" id="IPR018849">
    <property type="entry name" value="Urb2/Npa2_C"/>
</dbReference>
<keyword evidence="3" id="KW-1185">Reference proteome</keyword>
<dbReference type="Proteomes" id="UP000092321">
    <property type="component" value="Unassembled WGS sequence"/>
</dbReference>
<feature type="domain" description="Nucleolar 27S pre-rRNA processing Urb2/Npa2 C-terminal" evidence="1">
    <location>
        <begin position="909"/>
        <end position="1119"/>
    </location>
</feature>
<dbReference type="EMBL" id="LXPE01000001">
    <property type="protein sequence ID" value="OBA29001.1"/>
    <property type="molecule type" value="Genomic_DNA"/>
</dbReference>
<comment type="caution">
    <text evidence="2">The sequence shown here is derived from an EMBL/GenBank/DDBJ whole genome shotgun (WGS) entry which is preliminary data.</text>
</comment>
<evidence type="ECO:0000313" key="2">
    <source>
        <dbReference type="EMBL" id="OBA29001.1"/>
    </source>
</evidence>
<evidence type="ECO:0000313" key="3">
    <source>
        <dbReference type="Proteomes" id="UP000092321"/>
    </source>
</evidence>
<sequence length="1120" mass="131574">MSSLSIIKSIKQNAKNDNDLEIINNLLHQNEGQYFPDKELFCLEHLITRINNNNNDNKKLVNNPLIYEIFYSIYKSNQNFNKNFITILKNIKLNNLLLNIDFKNKNLVKVLNEKFLDLIIKSNIFFQELNSEKFIIKLLTSYIESKDSKNDEVDNIFINNLLKLIKLNKFISNNAIIFKLIPLKNTQVNQLIINELFNDKVFKLIPFIESLNTEGVEDETLLNMFELISIGYLHNVNKFDKDILDLAMNKFIEDGNDKAYIFVKSLDTINNRFELKKLNNLPKLETLEKWLDNEFIDKLNDDEKISNVFIKCLNNNIEIGYKYKEQMLKLLEKLDDSELCKALLDCFIDFKEFDSLIKYIVDNNLEYMSRYDTLFSDRVYNLTSYQLYELLSNECKFLENSIIKGMVNVNTITFIQNNEQLQKWLKTTIFGQGSFQNLESLYYLLDLYSKSIIPNITSDNDIKESYKQELNKLIETQMKNFDYKNIYSYFCIFKTYELSIEYETLKIEIKNIIFKFVQNFGNKLNESLLLLKNFTTIINNNIDGKNLETLLSNLFFKNLDNLKYLIDDLLYKNGIENGDIWEEDAIITEITKQLTSTVKTNSENEKFHLSIHKLLEIIPIELFNKFDKNSILEKLYTSDNVDDLLIKFLSSPTFKTSSELQENFVSLLNNGNMVLFNKIWMNYLVNINDESCFNYLNKSLKELTDSLTKFNDKLMPFLVFIIKASKGYGKIKTLIDNLFAKLLKVLKADKTKNNLTYCDCIYQLYEISNDNDILNNTIIELIENQNLELTDYELQYNLYVAYCIINKKDYYSILPIYLKLRKESKAQNITSGLALYLTNIINDDSLNLSILLTDLISDFKSDYNPYLLELINFILPKLSKNSDEETYIKLFALLLNNLIRDASVVNLIFLQNLSNIVITKNWLLKQYNIELIVPFLIQTINANETSEDIVLESLKIVSNIINYQQFKLVRRTHLVNSFIVFVMEYLINLTYYDAENVIKSLNRLIANYIDPVNISSSSNNNSSTNFKSNALAYKQELRKYIYPVMLKYINILCDIKVSNSNNLKLVNNFRNGLKLSMYGIFDLLIKENMNLLYNLLDYNGKLYFKKMYKDYEAEGKWKED</sequence>
<reference evidence="3" key="1">
    <citation type="journal article" date="2016" name="Proc. Natl. Acad. Sci. U.S.A.">
        <title>Comparative genomics of biotechnologically important yeasts.</title>
        <authorList>
            <person name="Riley R."/>
            <person name="Haridas S."/>
            <person name="Wolfe K.H."/>
            <person name="Lopes M.R."/>
            <person name="Hittinger C.T."/>
            <person name="Goeker M."/>
            <person name="Salamov A.A."/>
            <person name="Wisecaver J.H."/>
            <person name="Long T.M."/>
            <person name="Calvey C.H."/>
            <person name="Aerts A.L."/>
            <person name="Barry K.W."/>
            <person name="Choi C."/>
            <person name="Clum A."/>
            <person name="Coughlan A.Y."/>
            <person name="Deshpande S."/>
            <person name="Douglass A.P."/>
            <person name="Hanson S.J."/>
            <person name="Klenk H.-P."/>
            <person name="LaButti K.M."/>
            <person name="Lapidus A."/>
            <person name="Lindquist E.A."/>
            <person name="Lipzen A.M."/>
            <person name="Meier-Kolthoff J.P."/>
            <person name="Ohm R.A."/>
            <person name="Otillar R.P."/>
            <person name="Pangilinan J.L."/>
            <person name="Peng Y."/>
            <person name="Rokas A."/>
            <person name="Rosa C.A."/>
            <person name="Scheuner C."/>
            <person name="Sibirny A.A."/>
            <person name="Slot J.C."/>
            <person name="Stielow J.B."/>
            <person name="Sun H."/>
            <person name="Kurtzman C.P."/>
            <person name="Blackwell M."/>
            <person name="Grigoriev I.V."/>
            <person name="Jeffries T.W."/>
        </authorList>
    </citation>
    <scope>NUCLEOTIDE SEQUENCE [LARGE SCALE GENOMIC DNA]</scope>
    <source>
        <strain evidence="3">NRRL Y-1626</strain>
    </source>
</reference>
<dbReference type="OrthoDB" id="160374at2759"/>